<dbReference type="EMBL" id="MU825873">
    <property type="protein sequence ID" value="KAJ7387557.1"/>
    <property type="molecule type" value="Genomic_DNA"/>
</dbReference>
<evidence type="ECO:0000259" key="9">
    <source>
        <dbReference type="PROSITE" id="PS50262"/>
    </source>
</evidence>
<dbReference type="PROSITE" id="PS50262">
    <property type="entry name" value="G_PROTEIN_RECEP_F1_2"/>
    <property type="match status" value="1"/>
</dbReference>
<evidence type="ECO:0000313" key="10">
    <source>
        <dbReference type="EMBL" id="KAJ7387557.1"/>
    </source>
</evidence>
<keyword evidence="6" id="KW-0675">Receptor</keyword>
<dbReference type="Proteomes" id="UP001163046">
    <property type="component" value="Unassembled WGS sequence"/>
</dbReference>
<dbReference type="InterPro" id="IPR050125">
    <property type="entry name" value="GPCR_opsins"/>
</dbReference>
<dbReference type="InterPro" id="IPR017452">
    <property type="entry name" value="GPCR_Rhodpsn_7TM"/>
</dbReference>
<keyword evidence="3 8" id="KW-1133">Transmembrane helix</keyword>
<keyword evidence="7" id="KW-0807">Transducer</keyword>
<dbReference type="PRINTS" id="PR00237">
    <property type="entry name" value="GPCRRHODOPSN"/>
</dbReference>
<accession>A0A9W9ZTQ3</accession>
<evidence type="ECO:0000256" key="8">
    <source>
        <dbReference type="SAM" id="Phobius"/>
    </source>
</evidence>
<dbReference type="Pfam" id="PF00001">
    <property type="entry name" value="7tm_1"/>
    <property type="match status" value="1"/>
</dbReference>
<feature type="transmembrane region" description="Helical" evidence="8">
    <location>
        <begin position="96"/>
        <end position="115"/>
    </location>
</feature>
<dbReference type="OrthoDB" id="5957092at2759"/>
<feature type="transmembrane region" description="Helical" evidence="8">
    <location>
        <begin position="269"/>
        <end position="288"/>
    </location>
</feature>
<comment type="caution">
    <text evidence="10">The sequence shown here is derived from an EMBL/GenBank/DDBJ whole genome shotgun (WGS) entry which is preliminary data.</text>
</comment>
<evidence type="ECO:0000256" key="5">
    <source>
        <dbReference type="ARBA" id="ARBA00023136"/>
    </source>
</evidence>
<feature type="transmembrane region" description="Helical" evidence="8">
    <location>
        <begin position="52"/>
        <end position="76"/>
    </location>
</feature>
<dbReference type="SMART" id="SM01381">
    <property type="entry name" value="7TM_GPCR_Srsx"/>
    <property type="match status" value="1"/>
</dbReference>
<gene>
    <name evidence="10" type="ORF">OS493_000888</name>
</gene>
<keyword evidence="4" id="KW-0297">G-protein coupled receptor</keyword>
<feature type="domain" description="G-protein coupled receptors family 1 profile" evidence="9">
    <location>
        <begin position="32"/>
        <end position="286"/>
    </location>
</feature>
<name>A0A9W9ZTQ3_9CNID</name>
<protein>
    <recommendedName>
        <fullName evidence="9">G-protein coupled receptors family 1 profile domain-containing protein</fullName>
    </recommendedName>
</protein>
<comment type="subcellular location">
    <subcellularLocation>
        <location evidence="1">Membrane</location>
        <topology evidence="1">Multi-pass membrane protein</topology>
    </subcellularLocation>
</comment>
<evidence type="ECO:0000256" key="2">
    <source>
        <dbReference type="ARBA" id="ARBA00022692"/>
    </source>
</evidence>
<feature type="transmembrane region" description="Helical" evidence="8">
    <location>
        <begin position="12"/>
        <end position="40"/>
    </location>
</feature>
<evidence type="ECO:0000313" key="11">
    <source>
        <dbReference type="Proteomes" id="UP001163046"/>
    </source>
</evidence>
<dbReference type="GO" id="GO:0004930">
    <property type="term" value="F:G protein-coupled receptor activity"/>
    <property type="evidence" value="ECO:0007669"/>
    <property type="project" value="UniProtKB-KW"/>
</dbReference>
<feature type="transmembrane region" description="Helical" evidence="8">
    <location>
        <begin position="174"/>
        <end position="198"/>
    </location>
</feature>
<dbReference type="SUPFAM" id="SSF81321">
    <property type="entry name" value="Family A G protein-coupled receptor-like"/>
    <property type="match status" value="1"/>
</dbReference>
<evidence type="ECO:0000256" key="6">
    <source>
        <dbReference type="ARBA" id="ARBA00023170"/>
    </source>
</evidence>
<evidence type="ECO:0000256" key="1">
    <source>
        <dbReference type="ARBA" id="ARBA00004141"/>
    </source>
</evidence>
<evidence type="ECO:0000256" key="7">
    <source>
        <dbReference type="ARBA" id="ARBA00023224"/>
    </source>
</evidence>
<dbReference type="AlphaFoldDB" id="A0A9W9ZTQ3"/>
<dbReference type="InterPro" id="IPR000276">
    <property type="entry name" value="GPCR_Rhodpsn"/>
</dbReference>
<feature type="transmembrane region" description="Helical" evidence="8">
    <location>
        <begin position="127"/>
        <end position="154"/>
    </location>
</feature>
<dbReference type="PANTHER" id="PTHR24240">
    <property type="entry name" value="OPSIN"/>
    <property type="match status" value="1"/>
</dbReference>
<evidence type="ECO:0000256" key="3">
    <source>
        <dbReference type="ARBA" id="ARBA00022989"/>
    </source>
</evidence>
<sequence length="350" mass="39593">MNVTLSLPPRSAFLVFLESGVAIIFMCLALAGNFTVCLVISRNKLLRTVPNFLLLNLATADIVNAVVSFPLLISILVNGIWGFHGSVCQFQAFQTYVSYSCSLLTLTVTSVTRYYATVHPVKHRGIFKLRTVCVLIVVVWVTSFAFAAMPLLGWGRYQFEPFYALCIHDHNYSASYNMFLFLFLIVNSTVIVTCYSKIFKAMKRRNRRIHLMFAQGSRSRQLEIINAQEVKLTNTIFIVICLFSICYLPTIILGFLMFTPVYVPRFARMLSTFSVGLTSVVNPIVYWVRSKAFRQALKGIFRKNDGVHDSLRIDVSESMGSSNTADLGPNRRRAVIKKRSTRTLPEDKSL</sequence>
<dbReference type="GO" id="GO:0016020">
    <property type="term" value="C:membrane"/>
    <property type="evidence" value="ECO:0007669"/>
    <property type="project" value="UniProtKB-SubCell"/>
</dbReference>
<dbReference type="Gene3D" id="1.20.1070.10">
    <property type="entry name" value="Rhodopsin 7-helix transmembrane proteins"/>
    <property type="match status" value="1"/>
</dbReference>
<feature type="transmembrane region" description="Helical" evidence="8">
    <location>
        <begin position="236"/>
        <end position="263"/>
    </location>
</feature>
<proteinExistence type="predicted"/>
<keyword evidence="11" id="KW-1185">Reference proteome</keyword>
<keyword evidence="5 8" id="KW-0472">Membrane</keyword>
<reference evidence="10" key="1">
    <citation type="submission" date="2023-01" db="EMBL/GenBank/DDBJ databases">
        <title>Genome assembly of the deep-sea coral Lophelia pertusa.</title>
        <authorList>
            <person name="Herrera S."/>
            <person name="Cordes E."/>
        </authorList>
    </citation>
    <scope>NUCLEOTIDE SEQUENCE</scope>
    <source>
        <strain evidence="10">USNM1676648</strain>
        <tissue evidence="10">Polyp</tissue>
    </source>
</reference>
<dbReference type="CDD" id="cd00637">
    <property type="entry name" value="7tm_classA_rhodopsin-like"/>
    <property type="match status" value="1"/>
</dbReference>
<evidence type="ECO:0000256" key="4">
    <source>
        <dbReference type="ARBA" id="ARBA00023040"/>
    </source>
</evidence>
<organism evidence="10 11">
    <name type="scientific">Desmophyllum pertusum</name>
    <dbReference type="NCBI Taxonomy" id="174260"/>
    <lineage>
        <taxon>Eukaryota</taxon>
        <taxon>Metazoa</taxon>
        <taxon>Cnidaria</taxon>
        <taxon>Anthozoa</taxon>
        <taxon>Hexacorallia</taxon>
        <taxon>Scleractinia</taxon>
        <taxon>Caryophylliina</taxon>
        <taxon>Caryophylliidae</taxon>
        <taxon>Desmophyllum</taxon>
    </lineage>
</organism>
<keyword evidence="2 8" id="KW-0812">Transmembrane</keyword>